<evidence type="ECO:0000313" key="13">
    <source>
        <dbReference type="Proteomes" id="UP000199555"/>
    </source>
</evidence>
<dbReference type="Proteomes" id="UP000199555">
    <property type="component" value="Unassembled WGS sequence"/>
</dbReference>
<feature type="region of interest" description="Disordered" evidence="11">
    <location>
        <begin position="128"/>
        <end position="159"/>
    </location>
</feature>
<comment type="function">
    <text evidence="7 10">This protein binds specifically to 23S rRNA; its binding is stimulated by other ribosomal proteins, e.g., L4, L17, and L20. It is important during the early stages of 50S assembly. It makes multiple contacts with different domains of the 23S rRNA in the assembled 50S subunit and ribosome.</text>
</comment>
<dbReference type="InterPro" id="IPR036394">
    <property type="entry name" value="Ribosomal_uL22_sf"/>
</dbReference>
<dbReference type="Gene3D" id="3.90.470.10">
    <property type="entry name" value="Ribosomal protein L22/L17"/>
    <property type="match status" value="1"/>
</dbReference>
<protein>
    <recommendedName>
        <fullName evidence="6 7">Large ribosomal subunit protein uL22</fullName>
    </recommendedName>
</protein>
<gene>
    <name evidence="7" type="primary">rplV</name>
    <name evidence="12" type="ORF">SAMN04487971_1248</name>
</gene>
<accession>A0A1G9MVF3</accession>
<name>A0A1G9MVF3_9RHOB</name>
<evidence type="ECO:0000256" key="11">
    <source>
        <dbReference type="SAM" id="MobiDB-lite"/>
    </source>
</evidence>
<dbReference type="PANTHER" id="PTHR13501:SF8">
    <property type="entry name" value="LARGE RIBOSOMAL SUBUNIT PROTEIN UL22M"/>
    <property type="match status" value="1"/>
</dbReference>
<dbReference type="EMBL" id="FNGE01000024">
    <property type="protein sequence ID" value="SDL78250.1"/>
    <property type="molecule type" value="Genomic_DNA"/>
</dbReference>
<evidence type="ECO:0000256" key="5">
    <source>
        <dbReference type="ARBA" id="ARBA00023274"/>
    </source>
</evidence>
<keyword evidence="3 7" id="KW-0694">RNA-binding</keyword>
<dbReference type="STRING" id="525640.SAMN04487971_1248"/>
<dbReference type="PANTHER" id="PTHR13501">
    <property type="entry name" value="CHLOROPLAST 50S RIBOSOMAL PROTEIN L22-RELATED"/>
    <property type="match status" value="1"/>
</dbReference>
<dbReference type="Pfam" id="PF00237">
    <property type="entry name" value="Ribosomal_L22"/>
    <property type="match status" value="1"/>
</dbReference>
<comment type="subunit">
    <text evidence="7 9">Part of the 50S ribosomal subunit.</text>
</comment>
<dbReference type="InterPro" id="IPR047867">
    <property type="entry name" value="Ribosomal_uL22_bac/org-type"/>
</dbReference>
<comment type="function">
    <text evidence="7">The globular domain of the protein is located near the polypeptide exit tunnel on the outside of the subunit, while an extended beta-hairpin is found that lines the wall of the exit tunnel in the center of the 70S ribosome.</text>
</comment>
<evidence type="ECO:0000256" key="8">
    <source>
        <dbReference type="RuleBase" id="RU004005"/>
    </source>
</evidence>
<dbReference type="InterPro" id="IPR001063">
    <property type="entry name" value="Ribosomal_uL22"/>
</dbReference>
<dbReference type="GO" id="GO:0019843">
    <property type="term" value="F:rRNA binding"/>
    <property type="evidence" value="ECO:0007669"/>
    <property type="project" value="UniProtKB-UniRule"/>
</dbReference>
<evidence type="ECO:0000256" key="4">
    <source>
        <dbReference type="ARBA" id="ARBA00022980"/>
    </source>
</evidence>
<evidence type="ECO:0000256" key="6">
    <source>
        <dbReference type="ARBA" id="ARBA00035207"/>
    </source>
</evidence>
<dbReference type="InterPro" id="IPR005727">
    <property type="entry name" value="Ribosomal_uL22_bac/chlpt-type"/>
</dbReference>
<dbReference type="NCBIfam" id="TIGR01044">
    <property type="entry name" value="rplV_bact"/>
    <property type="match status" value="1"/>
</dbReference>
<evidence type="ECO:0000256" key="1">
    <source>
        <dbReference type="ARBA" id="ARBA00009451"/>
    </source>
</evidence>
<proteinExistence type="inferred from homology"/>
<evidence type="ECO:0000256" key="3">
    <source>
        <dbReference type="ARBA" id="ARBA00022884"/>
    </source>
</evidence>
<evidence type="ECO:0000256" key="10">
    <source>
        <dbReference type="RuleBase" id="RU004008"/>
    </source>
</evidence>
<dbReference type="GO" id="GO:0022625">
    <property type="term" value="C:cytosolic large ribosomal subunit"/>
    <property type="evidence" value="ECO:0007669"/>
    <property type="project" value="TreeGrafter"/>
</dbReference>
<dbReference type="CDD" id="cd00336">
    <property type="entry name" value="Ribosomal_L22"/>
    <property type="match status" value="1"/>
</dbReference>
<dbReference type="OrthoDB" id="9805969at2"/>
<evidence type="ECO:0000256" key="7">
    <source>
        <dbReference type="HAMAP-Rule" id="MF_01331"/>
    </source>
</evidence>
<dbReference type="HAMAP" id="MF_01331_B">
    <property type="entry name" value="Ribosomal_uL22_B"/>
    <property type="match status" value="1"/>
</dbReference>
<dbReference type="GO" id="GO:0003735">
    <property type="term" value="F:structural constituent of ribosome"/>
    <property type="evidence" value="ECO:0007669"/>
    <property type="project" value="InterPro"/>
</dbReference>
<keyword evidence="5 7" id="KW-0687">Ribonucleoprotein</keyword>
<dbReference type="AlphaFoldDB" id="A0A1G9MVF3"/>
<keyword evidence="2 7" id="KW-0699">rRNA-binding</keyword>
<sequence>MGKEQNPRRVADNEAMAKTKMLRTSPQKLNLVAAMIRGKKVEKALADLTFSKRRIAGDVKKCLQSAIANAENNHNLDVDQLIVAEAWVGKNMVMKRGRPRARGRFGKIMKPFSEITIKVREIDAAAEAAKKEARSQKRTASNRQAEATTTPEAAAEELA</sequence>
<organism evidence="12 13">
    <name type="scientific">Paracoccus chinensis</name>
    <dbReference type="NCBI Taxonomy" id="525640"/>
    <lineage>
        <taxon>Bacteria</taxon>
        <taxon>Pseudomonadati</taxon>
        <taxon>Pseudomonadota</taxon>
        <taxon>Alphaproteobacteria</taxon>
        <taxon>Rhodobacterales</taxon>
        <taxon>Paracoccaceae</taxon>
        <taxon>Paracoccus</taxon>
    </lineage>
</organism>
<feature type="region of interest" description="Disordered" evidence="11">
    <location>
        <begin position="1"/>
        <end position="22"/>
    </location>
</feature>
<evidence type="ECO:0000313" key="12">
    <source>
        <dbReference type="EMBL" id="SDL78250.1"/>
    </source>
</evidence>
<evidence type="ECO:0000256" key="9">
    <source>
        <dbReference type="RuleBase" id="RU004006"/>
    </source>
</evidence>
<keyword evidence="13" id="KW-1185">Reference proteome</keyword>
<feature type="compositionally biased region" description="Basic and acidic residues" evidence="11">
    <location>
        <begin position="1"/>
        <end position="17"/>
    </location>
</feature>
<dbReference type="SUPFAM" id="SSF54843">
    <property type="entry name" value="Ribosomal protein L22"/>
    <property type="match status" value="1"/>
</dbReference>
<dbReference type="GO" id="GO:0006412">
    <property type="term" value="P:translation"/>
    <property type="evidence" value="ECO:0007669"/>
    <property type="project" value="UniProtKB-UniRule"/>
</dbReference>
<keyword evidence="4 7" id="KW-0689">Ribosomal protein</keyword>
<evidence type="ECO:0000256" key="2">
    <source>
        <dbReference type="ARBA" id="ARBA00022730"/>
    </source>
</evidence>
<reference evidence="13" key="1">
    <citation type="submission" date="2016-10" db="EMBL/GenBank/DDBJ databases">
        <authorList>
            <person name="Varghese N."/>
            <person name="Submissions S."/>
        </authorList>
    </citation>
    <scope>NUCLEOTIDE SEQUENCE [LARGE SCALE GENOMIC DNA]</scope>
    <source>
        <strain evidence="13">CGMCC 1.7655</strain>
    </source>
</reference>
<comment type="similarity">
    <text evidence="1 7 8">Belongs to the universal ribosomal protein uL22 family.</text>
</comment>